<evidence type="ECO:0000259" key="4">
    <source>
        <dbReference type="SMART" id="SM00382"/>
    </source>
</evidence>
<keyword evidence="3" id="KW-0067">ATP-binding</keyword>
<evidence type="ECO:0000256" key="1">
    <source>
        <dbReference type="ARBA" id="ARBA00008059"/>
    </source>
</evidence>
<sequence length="244" mass="28126">MKDKIYSCCRDLRLSATFAGNAMELSGKTHQEYLLKVLQSEIEYRSSKRRNLHLKQAGFDNIKTFENYDFKKITIPATLTLDKLKTLDFMNRKENLILYGRNGAGKSHMATALGVEACMQGKKVKFYKTAALVNELTDAKSSGALTKLLKRLSKLDLLICDEWGYIPFDSTGSQLLFQVIADYYEKRSLIITTNIEFSKWNGIFYDDQLTAALIDRLVHHSHLIVFDRESWRFEHSLMKDSEIK</sequence>
<dbReference type="PANTHER" id="PTHR30050:SF4">
    <property type="entry name" value="ATP-BINDING PROTEIN RV3427C IN INSERTION SEQUENCE-RELATED"/>
    <property type="match status" value="1"/>
</dbReference>
<dbReference type="SUPFAM" id="SSF52540">
    <property type="entry name" value="P-loop containing nucleoside triphosphate hydrolases"/>
    <property type="match status" value="1"/>
</dbReference>
<dbReference type="Pfam" id="PF01695">
    <property type="entry name" value="IstB_IS21"/>
    <property type="match status" value="1"/>
</dbReference>
<dbReference type="NCBIfam" id="NF038214">
    <property type="entry name" value="IS21_help_AAA"/>
    <property type="match status" value="1"/>
</dbReference>
<dbReference type="InterPro" id="IPR028350">
    <property type="entry name" value="DNAC/IstB-like"/>
</dbReference>
<dbReference type="GO" id="GO:0005524">
    <property type="term" value="F:ATP binding"/>
    <property type="evidence" value="ECO:0007669"/>
    <property type="project" value="UniProtKB-KW"/>
</dbReference>
<feature type="domain" description="AAA+ ATPase" evidence="4">
    <location>
        <begin position="92"/>
        <end position="227"/>
    </location>
</feature>
<dbReference type="InterPro" id="IPR002611">
    <property type="entry name" value="IstB_ATP-bd"/>
</dbReference>
<dbReference type="CDD" id="cd00009">
    <property type="entry name" value="AAA"/>
    <property type="match status" value="1"/>
</dbReference>
<dbReference type="GO" id="GO:0006260">
    <property type="term" value="P:DNA replication"/>
    <property type="evidence" value="ECO:0007669"/>
    <property type="project" value="TreeGrafter"/>
</dbReference>
<dbReference type="PIRSF" id="PIRSF003073">
    <property type="entry name" value="DNAC_TnpB_IstB"/>
    <property type="match status" value="1"/>
</dbReference>
<dbReference type="EMBL" id="VSSQ01000097">
    <property type="protein sequence ID" value="MPL76384.1"/>
    <property type="molecule type" value="Genomic_DNA"/>
</dbReference>
<protein>
    <submittedName>
        <fullName evidence="5">IS21 family transposase ISKol3</fullName>
    </submittedName>
</protein>
<dbReference type="PANTHER" id="PTHR30050">
    <property type="entry name" value="CHROMOSOMAL REPLICATION INITIATOR PROTEIN DNAA"/>
    <property type="match status" value="1"/>
</dbReference>
<evidence type="ECO:0000256" key="2">
    <source>
        <dbReference type="ARBA" id="ARBA00022741"/>
    </source>
</evidence>
<comment type="caution">
    <text evidence="5">The sequence shown here is derived from an EMBL/GenBank/DDBJ whole genome shotgun (WGS) entry which is preliminary data.</text>
</comment>
<accession>A0A644UBS2</accession>
<dbReference type="InterPro" id="IPR047661">
    <property type="entry name" value="IstB"/>
</dbReference>
<comment type="similarity">
    <text evidence="1">Belongs to the IS21/IS1162 putative ATP-binding protein family.</text>
</comment>
<reference evidence="5" key="1">
    <citation type="submission" date="2019-08" db="EMBL/GenBank/DDBJ databases">
        <authorList>
            <person name="Kucharzyk K."/>
            <person name="Murdoch R.W."/>
            <person name="Higgins S."/>
            <person name="Loffler F."/>
        </authorList>
    </citation>
    <scope>NUCLEOTIDE SEQUENCE</scope>
</reference>
<dbReference type="InterPro" id="IPR003593">
    <property type="entry name" value="AAA+_ATPase"/>
</dbReference>
<keyword evidence="2" id="KW-0547">Nucleotide-binding</keyword>
<name>A0A644UBS2_9ZZZZ</name>
<gene>
    <name evidence="5" type="ORF">SDC9_22229</name>
</gene>
<dbReference type="AlphaFoldDB" id="A0A644UBS2"/>
<dbReference type="InterPro" id="IPR027417">
    <property type="entry name" value="P-loop_NTPase"/>
</dbReference>
<dbReference type="SMART" id="SM00382">
    <property type="entry name" value="AAA"/>
    <property type="match status" value="1"/>
</dbReference>
<organism evidence="5">
    <name type="scientific">bioreactor metagenome</name>
    <dbReference type="NCBI Taxonomy" id="1076179"/>
    <lineage>
        <taxon>unclassified sequences</taxon>
        <taxon>metagenomes</taxon>
        <taxon>ecological metagenomes</taxon>
    </lineage>
</organism>
<evidence type="ECO:0000256" key="3">
    <source>
        <dbReference type="ARBA" id="ARBA00022840"/>
    </source>
</evidence>
<dbReference type="Gene3D" id="3.40.50.300">
    <property type="entry name" value="P-loop containing nucleotide triphosphate hydrolases"/>
    <property type="match status" value="1"/>
</dbReference>
<evidence type="ECO:0000313" key="5">
    <source>
        <dbReference type="EMBL" id="MPL76384.1"/>
    </source>
</evidence>
<proteinExistence type="inferred from homology"/>